<name>A0ABW3CWL3_9FLAO</name>
<reference evidence="3" key="1">
    <citation type="journal article" date="2019" name="Int. J. Syst. Evol. Microbiol.">
        <title>The Global Catalogue of Microorganisms (GCM) 10K type strain sequencing project: providing services to taxonomists for standard genome sequencing and annotation.</title>
        <authorList>
            <consortium name="The Broad Institute Genomics Platform"/>
            <consortium name="The Broad Institute Genome Sequencing Center for Infectious Disease"/>
            <person name="Wu L."/>
            <person name="Ma J."/>
        </authorList>
    </citation>
    <scope>NUCLEOTIDE SEQUENCE [LARGE SCALE GENOMIC DNA]</scope>
    <source>
        <strain evidence="3">CCUG 62952</strain>
    </source>
</reference>
<accession>A0ABW3CWL3</accession>
<dbReference type="InterPro" id="IPR036291">
    <property type="entry name" value="NAD(P)-bd_dom_sf"/>
</dbReference>
<dbReference type="EMBL" id="JBHTJH010000004">
    <property type="protein sequence ID" value="MFD0862028.1"/>
    <property type="molecule type" value="Genomic_DNA"/>
</dbReference>
<dbReference type="InterPro" id="IPR002347">
    <property type="entry name" value="SDR_fam"/>
</dbReference>
<keyword evidence="3" id="KW-1185">Reference proteome</keyword>
<comment type="caution">
    <text evidence="2">The sequence shown here is derived from an EMBL/GenBank/DDBJ whole genome shotgun (WGS) entry which is preliminary data.</text>
</comment>
<dbReference type="Proteomes" id="UP001596978">
    <property type="component" value="Unassembled WGS sequence"/>
</dbReference>
<sequence length="254" mass="27320">MDLGLKGKVAFVAASSQGLGKSVAVELAREGASVIICGRNQRLLDETKLEIAVLNDGKVIAINGDLTSANDRERIVEETLSHFKKVDILVTNTGGPPAGKFEELSQEDWDDTYELLLASTVSLVRSFLPGMRSQSWGRIISITSQAVKQPVENLILSNSVRASVVGLMKTLASELGPYNITVNNVMPGYTETNRLKKLIQADPSVANAVDEIPLKRFGKPEEFAAAVTFLASERASYITGTSLAVDGGWVKSIL</sequence>
<gene>
    <name evidence="2" type="ORF">ACFQ1M_07400</name>
</gene>
<dbReference type="InterPro" id="IPR050259">
    <property type="entry name" value="SDR"/>
</dbReference>
<dbReference type="PANTHER" id="PTHR42879">
    <property type="entry name" value="3-OXOACYL-(ACYL-CARRIER-PROTEIN) REDUCTASE"/>
    <property type="match status" value="1"/>
</dbReference>
<organism evidence="2 3">
    <name type="scientific">Sungkyunkwania multivorans</name>
    <dbReference type="NCBI Taxonomy" id="1173618"/>
    <lineage>
        <taxon>Bacteria</taxon>
        <taxon>Pseudomonadati</taxon>
        <taxon>Bacteroidota</taxon>
        <taxon>Flavobacteriia</taxon>
        <taxon>Flavobacteriales</taxon>
        <taxon>Flavobacteriaceae</taxon>
        <taxon>Sungkyunkwania</taxon>
    </lineage>
</organism>
<evidence type="ECO:0000256" key="1">
    <source>
        <dbReference type="ARBA" id="ARBA00006484"/>
    </source>
</evidence>
<dbReference type="PANTHER" id="PTHR42879:SF6">
    <property type="entry name" value="NADPH-DEPENDENT REDUCTASE BACG"/>
    <property type="match status" value="1"/>
</dbReference>
<dbReference type="Gene3D" id="3.40.50.720">
    <property type="entry name" value="NAD(P)-binding Rossmann-like Domain"/>
    <property type="match status" value="1"/>
</dbReference>
<evidence type="ECO:0000313" key="2">
    <source>
        <dbReference type="EMBL" id="MFD0862028.1"/>
    </source>
</evidence>
<dbReference type="CDD" id="cd05344">
    <property type="entry name" value="BKR_like_SDR_like"/>
    <property type="match status" value="1"/>
</dbReference>
<dbReference type="SUPFAM" id="SSF51735">
    <property type="entry name" value="NAD(P)-binding Rossmann-fold domains"/>
    <property type="match status" value="1"/>
</dbReference>
<protein>
    <submittedName>
        <fullName evidence="2">SDR family oxidoreductase</fullName>
    </submittedName>
</protein>
<evidence type="ECO:0000313" key="3">
    <source>
        <dbReference type="Proteomes" id="UP001596978"/>
    </source>
</evidence>
<dbReference type="RefSeq" id="WP_386406164.1">
    <property type="nucleotide sequence ID" value="NZ_JBHTJH010000004.1"/>
</dbReference>
<dbReference type="PRINTS" id="PR00081">
    <property type="entry name" value="GDHRDH"/>
</dbReference>
<proteinExistence type="inferred from homology"/>
<comment type="similarity">
    <text evidence="1">Belongs to the short-chain dehydrogenases/reductases (SDR) family.</text>
</comment>
<dbReference type="Pfam" id="PF13561">
    <property type="entry name" value="adh_short_C2"/>
    <property type="match status" value="1"/>
</dbReference>